<accession>A0ACC2CA00</accession>
<reference evidence="2" key="1">
    <citation type="journal article" date="2024" name="Proc. Natl. Acad. Sci. U.S.A.">
        <title>Extraordinary preservation of gene collinearity over three hundred million years revealed in homosporous lycophytes.</title>
        <authorList>
            <person name="Li C."/>
            <person name="Wickell D."/>
            <person name="Kuo L.Y."/>
            <person name="Chen X."/>
            <person name="Nie B."/>
            <person name="Liao X."/>
            <person name="Peng D."/>
            <person name="Ji J."/>
            <person name="Jenkins J."/>
            <person name="Williams M."/>
            <person name="Shu S."/>
            <person name="Plott C."/>
            <person name="Barry K."/>
            <person name="Rajasekar S."/>
            <person name="Grimwood J."/>
            <person name="Han X."/>
            <person name="Sun S."/>
            <person name="Hou Z."/>
            <person name="He W."/>
            <person name="Dai G."/>
            <person name="Sun C."/>
            <person name="Schmutz J."/>
            <person name="Leebens-Mack J.H."/>
            <person name="Li F.W."/>
            <person name="Wang L."/>
        </authorList>
    </citation>
    <scope>NUCLEOTIDE SEQUENCE [LARGE SCALE GENOMIC DNA]</scope>
    <source>
        <strain evidence="2">cv. PW_Plant_1</strain>
    </source>
</reference>
<sequence>MRLEVSCETNCDADAGSQNEQTIIGFSISTQRLISHGRGLYVQTRVRSPFQWLIRLNSTWRRII</sequence>
<proteinExistence type="predicted"/>
<comment type="caution">
    <text evidence="1">The sequence shown here is derived from an EMBL/GenBank/DDBJ whole genome shotgun (WGS) entry which is preliminary data.</text>
</comment>
<keyword evidence="2" id="KW-1185">Reference proteome</keyword>
<dbReference type="EMBL" id="CM055102">
    <property type="protein sequence ID" value="KAJ7538845.1"/>
    <property type="molecule type" value="Genomic_DNA"/>
</dbReference>
<name>A0ACC2CA00_DIPCM</name>
<dbReference type="Proteomes" id="UP001162992">
    <property type="component" value="Chromosome 11"/>
</dbReference>
<gene>
    <name evidence="1" type="ORF">O6H91_11G065200</name>
</gene>
<organism evidence="1 2">
    <name type="scientific">Diphasiastrum complanatum</name>
    <name type="common">Issler's clubmoss</name>
    <name type="synonym">Lycopodium complanatum</name>
    <dbReference type="NCBI Taxonomy" id="34168"/>
    <lineage>
        <taxon>Eukaryota</taxon>
        <taxon>Viridiplantae</taxon>
        <taxon>Streptophyta</taxon>
        <taxon>Embryophyta</taxon>
        <taxon>Tracheophyta</taxon>
        <taxon>Lycopodiopsida</taxon>
        <taxon>Lycopodiales</taxon>
        <taxon>Lycopodiaceae</taxon>
        <taxon>Lycopodioideae</taxon>
        <taxon>Diphasiastrum</taxon>
    </lineage>
</organism>
<evidence type="ECO:0000313" key="1">
    <source>
        <dbReference type="EMBL" id="KAJ7538845.1"/>
    </source>
</evidence>
<protein>
    <submittedName>
        <fullName evidence="1">Uncharacterized protein</fullName>
    </submittedName>
</protein>
<evidence type="ECO:0000313" key="2">
    <source>
        <dbReference type="Proteomes" id="UP001162992"/>
    </source>
</evidence>